<dbReference type="EMBL" id="CP047394">
    <property type="protein sequence ID" value="QHE62454.1"/>
    <property type="molecule type" value="Genomic_DNA"/>
</dbReference>
<proteinExistence type="predicted"/>
<organism evidence="2 3">
    <name type="scientific">Rossellomorea vietnamensis</name>
    <dbReference type="NCBI Taxonomy" id="218284"/>
    <lineage>
        <taxon>Bacteria</taxon>
        <taxon>Bacillati</taxon>
        <taxon>Bacillota</taxon>
        <taxon>Bacilli</taxon>
        <taxon>Bacillales</taxon>
        <taxon>Bacillaceae</taxon>
        <taxon>Rossellomorea</taxon>
    </lineage>
</organism>
<gene>
    <name evidence="2" type="ORF">FHE72_16595</name>
</gene>
<dbReference type="InterPro" id="IPR016181">
    <property type="entry name" value="Acyl_CoA_acyltransferase"/>
</dbReference>
<feature type="domain" description="N-acetyltransferase" evidence="1">
    <location>
        <begin position="1"/>
        <end position="133"/>
    </location>
</feature>
<accession>A0A6I6UHL5</accession>
<dbReference type="CDD" id="cd04301">
    <property type="entry name" value="NAT_SF"/>
    <property type="match status" value="1"/>
</dbReference>
<dbReference type="InterPro" id="IPR000182">
    <property type="entry name" value="GNAT_dom"/>
</dbReference>
<name>A0A6I6UHL5_9BACI</name>
<reference evidence="2 3" key="1">
    <citation type="submission" date="2019-06" db="EMBL/GenBank/DDBJ databases">
        <title>An operon consisting of a P-type ATPase gene and a transcriptional regular gene given the different cadmium resistance in Bacillus vietamensis 151-6 and Bacillus marisflavi 151-25.</title>
        <authorList>
            <person name="Yu X."/>
        </authorList>
    </citation>
    <scope>NUCLEOTIDE SEQUENCE [LARGE SCALE GENOMIC DNA]</scope>
    <source>
        <strain evidence="2 3">151-6</strain>
    </source>
</reference>
<dbReference type="SUPFAM" id="SSF55729">
    <property type="entry name" value="Acyl-CoA N-acyltransferases (Nat)"/>
    <property type="match status" value="1"/>
</dbReference>
<dbReference type="KEGG" id="bvq:FHE72_16595"/>
<dbReference type="RefSeq" id="WP_159362367.1">
    <property type="nucleotide sequence ID" value="NZ_CP047394.1"/>
</dbReference>
<dbReference type="GO" id="GO:0016747">
    <property type="term" value="F:acyltransferase activity, transferring groups other than amino-acyl groups"/>
    <property type="evidence" value="ECO:0007669"/>
    <property type="project" value="InterPro"/>
</dbReference>
<dbReference type="Gene3D" id="3.40.630.30">
    <property type="match status" value="1"/>
</dbReference>
<evidence type="ECO:0000313" key="3">
    <source>
        <dbReference type="Proteomes" id="UP000465062"/>
    </source>
</evidence>
<sequence length="133" mass="15242">MEEIKTKSIHPEVRKLLSFATSVERVEEEYDLYIHSTERKLYGFTAGDGMVGCIGVEFLDGGECEIKHVAVMPKHRGKRIGYKMIDHIVHCTRITAETDQDAVIFYKKLGFEITSLGEKYPGVERFRCVLEKL</sequence>
<evidence type="ECO:0000313" key="2">
    <source>
        <dbReference type="EMBL" id="QHE62454.1"/>
    </source>
</evidence>
<dbReference type="Pfam" id="PF13508">
    <property type="entry name" value="Acetyltransf_7"/>
    <property type="match status" value="1"/>
</dbReference>
<evidence type="ECO:0000259" key="1">
    <source>
        <dbReference type="PROSITE" id="PS51186"/>
    </source>
</evidence>
<protein>
    <submittedName>
        <fullName evidence="2">GNAT family N-acetyltransferase</fullName>
    </submittedName>
</protein>
<dbReference type="Proteomes" id="UP000465062">
    <property type="component" value="Chromosome"/>
</dbReference>
<keyword evidence="2" id="KW-0808">Transferase</keyword>
<dbReference type="AlphaFoldDB" id="A0A6I6UHL5"/>
<dbReference type="PROSITE" id="PS51186">
    <property type="entry name" value="GNAT"/>
    <property type="match status" value="1"/>
</dbReference>